<comment type="caution">
    <text evidence="6">The sequence shown here is derived from an EMBL/GenBank/DDBJ whole genome shotgun (WGS) entry which is preliminary data.</text>
</comment>
<organism evidence="6 8">
    <name type="scientific">Enterococcus malodoratus ATCC 43197</name>
    <dbReference type="NCBI Taxonomy" id="1158601"/>
    <lineage>
        <taxon>Bacteria</taxon>
        <taxon>Bacillati</taxon>
        <taxon>Bacillota</taxon>
        <taxon>Bacilli</taxon>
        <taxon>Lactobacillales</taxon>
        <taxon>Enterococcaceae</taxon>
        <taxon>Enterococcus</taxon>
    </lineage>
</organism>
<dbReference type="Gene3D" id="1.10.10.10">
    <property type="entry name" value="Winged helix-like DNA-binding domain superfamily/Winged helix DNA-binding domain"/>
    <property type="match status" value="1"/>
</dbReference>
<comment type="similarity">
    <text evidence="1">Belongs to the LysR transcriptional regulatory family.</text>
</comment>
<dbReference type="Proteomes" id="UP000014148">
    <property type="component" value="Unassembled WGS sequence"/>
</dbReference>
<dbReference type="PANTHER" id="PTHR30126:SF5">
    <property type="entry name" value="HTH-TYPE TRANSCRIPTIONAL ACTIVATOR CMPR"/>
    <property type="match status" value="1"/>
</dbReference>
<dbReference type="AlphaFoldDB" id="R2QX59"/>
<dbReference type="InterPro" id="IPR036390">
    <property type="entry name" value="WH_DNA-bd_sf"/>
</dbReference>
<dbReference type="InterPro" id="IPR005119">
    <property type="entry name" value="LysR_subst-bd"/>
</dbReference>
<dbReference type="InterPro" id="IPR000847">
    <property type="entry name" value="LysR_HTH_N"/>
</dbReference>
<evidence type="ECO:0000256" key="3">
    <source>
        <dbReference type="ARBA" id="ARBA00023125"/>
    </source>
</evidence>
<dbReference type="EMBL" id="ASWA01000003">
    <property type="protein sequence ID" value="EOT67463.1"/>
    <property type="molecule type" value="Genomic_DNA"/>
</dbReference>
<gene>
    <name evidence="7" type="ORF">I585_02984</name>
    <name evidence="6" type="ORF">UAI_02645</name>
</gene>
<dbReference type="Pfam" id="PF00126">
    <property type="entry name" value="HTH_1"/>
    <property type="match status" value="1"/>
</dbReference>
<dbReference type="CDD" id="cd05466">
    <property type="entry name" value="PBP2_LTTR_substrate"/>
    <property type="match status" value="1"/>
</dbReference>
<protein>
    <recommendedName>
        <fullName evidence="5">HTH lysR-type domain-containing protein</fullName>
    </recommendedName>
</protein>
<dbReference type="SUPFAM" id="SSF53850">
    <property type="entry name" value="Periplasmic binding protein-like II"/>
    <property type="match status" value="1"/>
</dbReference>
<proteinExistence type="inferred from homology"/>
<evidence type="ECO:0000313" key="7">
    <source>
        <dbReference type="EMBL" id="EOT67463.1"/>
    </source>
</evidence>
<evidence type="ECO:0000256" key="2">
    <source>
        <dbReference type="ARBA" id="ARBA00023015"/>
    </source>
</evidence>
<dbReference type="GO" id="GO:0000976">
    <property type="term" value="F:transcription cis-regulatory region binding"/>
    <property type="evidence" value="ECO:0007669"/>
    <property type="project" value="TreeGrafter"/>
</dbReference>
<dbReference type="PATRIC" id="fig|1158601.3.peg.2602"/>
<evidence type="ECO:0000313" key="9">
    <source>
        <dbReference type="Proteomes" id="UP000014148"/>
    </source>
</evidence>
<dbReference type="PROSITE" id="PS50931">
    <property type="entry name" value="HTH_LYSR"/>
    <property type="match status" value="1"/>
</dbReference>
<evidence type="ECO:0000256" key="4">
    <source>
        <dbReference type="ARBA" id="ARBA00023163"/>
    </source>
</evidence>
<reference evidence="7 9" key="2">
    <citation type="submission" date="2013-03" db="EMBL/GenBank/DDBJ databases">
        <title>The Genome Sequence of Enterococcus malodoratus ATCC_43197 (PacBio/Illumina hybrid assembly).</title>
        <authorList>
            <consortium name="The Broad Institute Genomics Platform"/>
            <consortium name="The Broad Institute Genome Sequencing Center for Infectious Disease"/>
            <person name="Earl A."/>
            <person name="Russ C."/>
            <person name="Gilmore M."/>
            <person name="Surin D."/>
            <person name="Walker B."/>
            <person name="Young S."/>
            <person name="Zeng Q."/>
            <person name="Gargeya S."/>
            <person name="Fitzgerald M."/>
            <person name="Haas B."/>
            <person name="Abouelleil A."/>
            <person name="Allen A.W."/>
            <person name="Alvarado L."/>
            <person name="Arachchi H.M."/>
            <person name="Berlin A.M."/>
            <person name="Chapman S.B."/>
            <person name="Gainer-Dewar J."/>
            <person name="Goldberg J."/>
            <person name="Griggs A."/>
            <person name="Gujja S."/>
            <person name="Hansen M."/>
            <person name="Howarth C."/>
            <person name="Imamovic A."/>
            <person name="Ireland A."/>
            <person name="Larimer J."/>
            <person name="McCowan C."/>
            <person name="Murphy C."/>
            <person name="Pearson M."/>
            <person name="Poon T.W."/>
            <person name="Priest M."/>
            <person name="Roberts A."/>
            <person name="Saif S."/>
            <person name="Shea T."/>
            <person name="Sisk P."/>
            <person name="Sykes S."/>
            <person name="Wortman J."/>
            <person name="Nusbaum C."/>
            <person name="Birren B."/>
        </authorList>
    </citation>
    <scope>NUCLEOTIDE SEQUENCE [LARGE SCALE GENOMIC DNA]</scope>
    <source>
        <strain evidence="7 9">ATCC 43197</strain>
    </source>
</reference>
<dbReference type="eggNOG" id="COG0583">
    <property type="taxonomic scope" value="Bacteria"/>
</dbReference>
<evidence type="ECO:0000256" key="1">
    <source>
        <dbReference type="ARBA" id="ARBA00009437"/>
    </source>
</evidence>
<keyword evidence="2" id="KW-0805">Transcription regulation</keyword>
<sequence>MDLKYLQTFKTILRTGSFQGASRELNYAPSTVTFHIQQLEEELQLQLFEKVGRKMVLTQAGESVLPHVDAILHAMDSLYNCEKEMNELKGTLVVAMPETLLIYKMQPVLKRFKEAAPQVKLSILIQDCDSVRAGVLDGSVDIGIHYDVSGEDSSIVSTVLSRFKALLIASPEEDPEVLDFTTPGQKKTIDLISYYPDSVFQEAIDHYLKERDIVLNCSMQLWSAEAIKKNVMSRMGVAYLPEFALTEELAQGTLIPVATELDEEIIALYAYHKNKYVTKQMRLFLSLIEEVIG</sequence>
<dbReference type="RefSeq" id="WP_010741447.1">
    <property type="nucleotide sequence ID" value="NZ_KB946251.1"/>
</dbReference>
<dbReference type="Proteomes" id="UP000013783">
    <property type="component" value="Unassembled WGS sequence"/>
</dbReference>
<keyword evidence="4" id="KW-0804">Transcription</keyword>
<dbReference type="OrthoDB" id="9803735at2"/>
<evidence type="ECO:0000313" key="6">
    <source>
        <dbReference type="EMBL" id="EOH76015.1"/>
    </source>
</evidence>
<keyword evidence="3" id="KW-0238">DNA-binding</keyword>
<evidence type="ECO:0000259" key="5">
    <source>
        <dbReference type="PROSITE" id="PS50931"/>
    </source>
</evidence>
<evidence type="ECO:0000313" key="8">
    <source>
        <dbReference type="Proteomes" id="UP000013783"/>
    </source>
</evidence>
<name>R2QX59_9ENTE</name>
<dbReference type="Gene3D" id="3.40.190.10">
    <property type="entry name" value="Periplasmic binding protein-like II"/>
    <property type="match status" value="2"/>
</dbReference>
<dbReference type="Pfam" id="PF03466">
    <property type="entry name" value="LysR_substrate"/>
    <property type="match status" value="1"/>
</dbReference>
<dbReference type="SUPFAM" id="SSF46785">
    <property type="entry name" value="Winged helix' DNA-binding domain"/>
    <property type="match status" value="1"/>
</dbReference>
<dbReference type="PANTHER" id="PTHR30126">
    <property type="entry name" value="HTH-TYPE TRANSCRIPTIONAL REGULATOR"/>
    <property type="match status" value="1"/>
</dbReference>
<dbReference type="FunFam" id="1.10.10.10:FF:000001">
    <property type="entry name" value="LysR family transcriptional regulator"/>
    <property type="match status" value="1"/>
</dbReference>
<dbReference type="EMBL" id="AJAK01000018">
    <property type="protein sequence ID" value="EOH76015.1"/>
    <property type="molecule type" value="Genomic_DNA"/>
</dbReference>
<reference evidence="6 8" key="1">
    <citation type="submission" date="2013-02" db="EMBL/GenBank/DDBJ databases">
        <title>The Genome Sequence of Enterococcus malodoratus ATCC_43197.</title>
        <authorList>
            <consortium name="The Broad Institute Genome Sequencing Platform"/>
            <consortium name="The Broad Institute Genome Sequencing Center for Infectious Disease"/>
            <person name="Earl A.M."/>
            <person name="Gilmore M.S."/>
            <person name="Lebreton F."/>
            <person name="Walker B."/>
            <person name="Young S.K."/>
            <person name="Zeng Q."/>
            <person name="Gargeya S."/>
            <person name="Fitzgerald M."/>
            <person name="Haas B."/>
            <person name="Abouelleil A."/>
            <person name="Alvarado L."/>
            <person name="Arachchi H.M."/>
            <person name="Berlin A.M."/>
            <person name="Chapman S.B."/>
            <person name="Dewar J."/>
            <person name="Goldberg J."/>
            <person name="Griggs A."/>
            <person name="Gujja S."/>
            <person name="Hansen M."/>
            <person name="Howarth C."/>
            <person name="Imamovic A."/>
            <person name="Larimer J."/>
            <person name="McCowan C."/>
            <person name="Murphy C."/>
            <person name="Neiman D."/>
            <person name="Pearson M."/>
            <person name="Priest M."/>
            <person name="Roberts A."/>
            <person name="Saif S."/>
            <person name="Shea T."/>
            <person name="Sisk P."/>
            <person name="Sykes S."/>
            <person name="Wortman J."/>
            <person name="Nusbaum C."/>
            <person name="Birren B."/>
        </authorList>
    </citation>
    <scope>NUCLEOTIDE SEQUENCE [LARGE SCALE GENOMIC DNA]</scope>
    <source>
        <strain evidence="6 8">ATCC 43197</strain>
    </source>
</reference>
<feature type="domain" description="HTH lysR-type" evidence="5">
    <location>
        <begin position="1"/>
        <end position="58"/>
    </location>
</feature>
<dbReference type="STRING" id="71451.RV07_GL002593"/>
<dbReference type="InterPro" id="IPR036388">
    <property type="entry name" value="WH-like_DNA-bd_sf"/>
</dbReference>
<dbReference type="GO" id="GO:0003700">
    <property type="term" value="F:DNA-binding transcription factor activity"/>
    <property type="evidence" value="ECO:0007669"/>
    <property type="project" value="InterPro"/>
</dbReference>
<keyword evidence="9" id="KW-1185">Reference proteome</keyword>
<accession>R2QX59</accession>